<comment type="caution">
    <text evidence="16">The sequence shown here is derived from an EMBL/GenBank/DDBJ whole genome shotgun (WGS) entry which is preliminary data.</text>
</comment>
<feature type="disulfide bond" evidence="13">
    <location>
        <begin position="26"/>
        <end position="41"/>
    </location>
</feature>
<gene>
    <name evidence="16" type="primary">GER3</name>
    <name evidence="16" type="ORF">CR513_45269</name>
</gene>
<evidence type="ECO:0000259" key="15">
    <source>
        <dbReference type="SMART" id="SM00835"/>
    </source>
</evidence>
<keyword evidence="17" id="KW-1185">Reference proteome</keyword>
<dbReference type="InterPro" id="IPR001929">
    <property type="entry name" value="Germin"/>
</dbReference>
<accession>A0A371F9F9</accession>
<evidence type="ECO:0000313" key="17">
    <source>
        <dbReference type="Proteomes" id="UP000257109"/>
    </source>
</evidence>
<dbReference type="Gene3D" id="2.60.120.10">
    <property type="entry name" value="Jelly Rolls"/>
    <property type="match status" value="2"/>
</dbReference>
<dbReference type="InterPro" id="IPR011051">
    <property type="entry name" value="RmlC_Cupin_sf"/>
</dbReference>
<evidence type="ECO:0000256" key="14">
    <source>
        <dbReference type="SAM" id="SignalP"/>
    </source>
</evidence>
<dbReference type="InterPro" id="IPR014710">
    <property type="entry name" value="RmlC-like_jellyroll"/>
</dbReference>
<evidence type="ECO:0000256" key="2">
    <source>
        <dbReference type="ARBA" id="ARBA00007456"/>
    </source>
</evidence>
<dbReference type="FunFam" id="2.60.120.10:FF:000047">
    <property type="entry name" value="Auxin-binding protein ABP19a"/>
    <property type="match status" value="1"/>
</dbReference>
<feature type="binding site" evidence="12">
    <location>
        <position position="103"/>
    </location>
    <ligand>
        <name>Mn(2+)</name>
        <dbReference type="ChEBI" id="CHEBI:29035"/>
    </ligand>
</feature>
<feature type="domain" description="Cupin type-1" evidence="15">
    <location>
        <begin position="212"/>
        <end position="346"/>
    </location>
</feature>
<evidence type="ECO:0000256" key="11">
    <source>
        <dbReference type="PIRSR" id="PIRSR601929-1"/>
    </source>
</evidence>
<evidence type="ECO:0000256" key="3">
    <source>
        <dbReference type="ARBA" id="ARBA00022523"/>
    </source>
</evidence>
<dbReference type="SMART" id="SM00835">
    <property type="entry name" value="Cupin_1"/>
    <property type="match status" value="2"/>
</dbReference>
<feature type="binding site" evidence="12">
    <location>
        <position position="101"/>
    </location>
    <ligand>
        <name>Mn(2+)</name>
        <dbReference type="ChEBI" id="CHEBI:29035"/>
    </ligand>
</feature>
<evidence type="ECO:0000256" key="8">
    <source>
        <dbReference type="ARBA" id="ARBA00023170"/>
    </source>
</evidence>
<feature type="signal peptide" evidence="14">
    <location>
        <begin position="1"/>
        <end position="19"/>
    </location>
</feature>
<organism evidence="16 17">
    <name type="scientific">Mucuna pruriens</name>
    <name type="common">Velvet bean</name>
    <name type="synonym">Dolichos pruriens</name>
    <dbReference type="NCBI Taxonomy" id="157652"/>
    <lineage>
        <taxon>Eukaryota</taxon>
        <taxon>Viridiplantae</taxon>
        <taxon>Streptophyta</taxon>
        <taxon>Embryophyta</taxon>
        <taxon>Tracheophyta</taxon>
        <taxon>Spermatophyta</taxon>
        <taxon>Magnoliopsida</taxon>
        <taxon>eudicotyledons</taxon>
        <taxon>Gunneridae</taxon>
        <taxon>Pentapetalae</taxon>
        <taxon>rosids</taxon>
        <taxon>fabids</taxon>
        <taxon>Fabales</taxon>
        <taxon>Fabaceae</taxon>
        <taxon>Papilionoideae</taxon>
        <taxon>50 kb inversion clade</taxon>
        <taxon>NPAAA clade</taxon>
        <taxon>indigoferoid/millettioid clade</taxon>
        <taxon>Phaseoleae</taxon>
        <taxon>Mucuna</taxon>
    </lineage>
</organism>
<evidence type="ECO:0000313" key="16">
    <source>
        <dbReference type="EMBL" id="RDX74918.1"/>
    </source>
</evidence>
<comment type="similarity">
    <text evidence="2">Belongs to the germin family.</text>
</comment>
<evidence type="ECO:0000256" key="10">
    <source>
        <dbReference type="ARBA" id="ARBA00023211"/>
    </source>
</evidence>
<keyword evidence="9" id="KW-0325">Glycoprotein</keyword>
<evidence type="ECO:0000256" key="6">
    <source>
        <dbReference type="ARBA" id="ARBA00022729"/>
    </source>
</evidence>
<evidence type="ECO:0000256" key="9">
    <source>
        <dbReference type="ARBA" id="ARBA00023180"/>
    </source>
</evidence>
<feature type="domain" description="Cupin type-1" evidence="15">
    <location>
        <begin position="54"/>
        <end position="198"/>
    </location>
</feature>
<feature type="binding site" evidence="12">
    <location>
        <position position="146"/>
    </location>
    <ligand>
        <name>Mn(2+)</name>
        <dbReference type="ChEBI" id="CHEBI:29035"/>
    </ligand>
</feature>
<protein>
    <submittedName>
        <fullName evidence="16">Germin-like protein subfamily 3 member 3</fullName>
    </submittedName>
</protein>
<comment type="subcellular location">
    <subcellularLocation>
        <location evidence="1">Secreted</location>
        <location evidence="1">Extracellular space</location>
        <location evidence="1">Apoplast</location>
    </subcellularLocation>
</comment>
<dbReference type="Pfam" id="PF00190">
    <property type="entry name" value="Cupin_1"/>
    <property type="match status" value="2"/>
</dbReference>
<evidence type="ECO:0000256" key="5">
    <source>
        <dbReference type="ARBA" id="ARBA00022723"/>
    </source>
</evidence>
<keyword evidence="8" id="KW-0675">Receptor</keyword>
<feature type="chain" id="PRO_5016723142" evidence="14">
    <location>
        <begin position="20"/>
        <end position="356"/>
    </location>
</feature>
<dbReference type="InterPro" id="IPR019780">
    <property type="entry name" value="Germin_Mn-BS"/>
</dbReference>
<dbReference type="GO" id="GO:0048046">
    <property type="term" value="C:apoplast"/>
    <property type="evidence" value="ECO:0007669"/>
    <property type="project" value="UniProtKB-SubCell"/>
</dbReference>
<dbReference type="Proteomes" id="UP000257109">
    <property type="component" value="Unassembled WGS sequence"/>
</dbReference>
<feature type="binding site" evidence="11">
    <location>
        <position position="103"/>
    </location>
    <ligand>
        <name>oxalate</name>
        <dbReference type="ChEBI" id="CHEBI:30623"/>
    </ligand>
</feature>
<evidence type="ECO:0000256" key="1">
    <source>
        <dbReference type="ARBA" id="ARBA00004271"/>
    </source>
</evidence>
<evidence type="ECO:0000256" key="13">
    <source>
        <dbReference type="PIRSR" id="PIRSR601929-3"/>
    </source>
</evidence>
<dbReference type="PRINTS" id="PR00325">
    <property type="entry name" value="GERMIN"/>
</dbReference>
<keyword evidence="10 11" id="KW-0464">Manganese</keyword>
<keyword evidence="6 14" id="KW-0732">Signal</keyword>
<evidence type="ECO:0000256" key="12">
    <source>
        <dbReference type="PIRSR" id="PIRSR601929-2"/>
    </source>
</evidence>
<dbReference type="PANTHER" id="PTHR31238">
    <property type="entry name" value="GERMIN-LIKE PROTEIN SUBFAMILY 3 MEMBER 3"/>
    <property type="match status" value="1"/>
</dbReference>
<feature type="non-terminal residue" evidence="16">
    <location>
        <position position="1"/>
    </location>
</feature>
<dbReference type="OrthoDB" id="1921208at2759"/>
<dbReference type="EMBL" id="QJKJ01010012">
    <property type="protein sequence ID" value="RDX74918.1"/>
    <property type="molecule type" value="Genomic_DNA"/>
</dbReference>
<dbReference type="AlphaFoldDB" id="A0A371F9F9"/>
<dbReference type="PROSITE" id="PS00725">
    <property type="entry name" value="GERMIN"/>
    <property type="match status" value="1"/>
</dbReference>
<evidence type="ECO:0000256" key="4">
    <source>
        <dbReference type="ARBA" id="ARBA00022525"/>
    </source>
</evidence>
<name>A0A371F9F9_MUCPR</name>
<dbReference type="CDD" id="cd02241">
    <property type="entry name" value="cupin_OxOx"/>
    <property type="match status" value="2"/>
</dbReference>
<keyword evidence="4" id="KW-0964">Secreted</keyword>
<proteinExistence type="inferred from homology"/>
<dbReference type="SUPFAM" id="SSF51182">
    <property type="entry name" value="RmlC-like cupins"/>
    <property type="match status" value="2"/>
</dbReference>
<reference evidence="16" key="1">
    <citation type="submission" date="2018-05" db="EMBL/GenBank/DDBJ databases">
        <title>Draft genome of Mucuna pruriens seed.</title>
        <authorList>
            <person name="Nnadi N.E."/>
            <person name="Vos R."/>
            <person name="Hasami M.H."/>
            <person name="Devisetty U.K."/>
            <person name="Aguiy J.C."/>
        </authorList>
    </citation>
    <scope>NUCLEOTIDE SEQUENCE [LARGE SCALE GENOMIC DNA]</scope>
    <source>
        <strain evidence="16">JCA_2017</strain>
    </source>
</reference>
<dbReference type="InterPro" id="IPR006045">
    <property type="entry name" value="Cupin_1"/>
</dbReference>
<evidence type="ECO:0000256" key="7">
    <source>
        <dbReference type="ARBA" id="ARBA00023157"/>
    </source>
</evidence>
<sequence>MKNTILILFFSALISFSEASNVNDFCVADLKGPDSPSGYQCKTPDTVTADDFVYTFPTANSSNPYKVAFSPASVTEFPGVNGLGISSTLVVIEKGGFVPMHTHPGGTELIYVVEGELIAGFVTPGKDYMKTLKPGDIMVFPIGQLHFQVNSGKGKAIAFAAYSSANPRLQLLPDLLFANKIPTNLVSLITLLDPAQVSKLKARLVTTNDFVSSFRNSQSAFVKDMPGLNGLGISVERTTLSPRGSIPMHTHAGASEILIAVEGEITAGFITTEEAYVKVLNAGEVMVFPQGLLHFVVNSGKGNATIIATFNSANPTFQYLPNQLFGNNIPSDLIALTTDLDLPQVKKLKVRFGGSG</sequence>
<dbReference type="GO" id="GO:0030145">
    <property type="term" value="F:manganese ion binding"/>
    <property type="evidence" value="ECO:0007669"/>
    <property type="project" value="InterPro"/>
</dbReference>
<keyword evidence="3" id="KW-0052">Apoplast</keyword>
<feature type="binding site" evidence="12">
    <location>
        <position position="108"/>
    </location>
    <ligand>
        <name>Mn(2+)</name>
        <dbReference type="ChEBI" id="CHEBI:29035"/>
    </ligand>
</feature>
<keyword evidence="5 11" id="KW-0479">Metal-binding</keyword>
<feature type="binding site" evidence="11">
    <location>
        <position position="108"/>
    </location>
    <ligand>
        <name>oxalate</name>
        <dbReference type="ChEBI" id="CHEBI:30623"/>
    </ligand>
</feature>
<keyword evidence="7 13" id="KW-1015">Disulfide bond</keyword>